<dbReference type="InterPro" id="IPR050951">
    <property type="entry name" value="Retrovirus_Pol_polyprotein"/>
</dbReference>
<dbReference type="GO" id="GO:0046872">
    <property type="term" value="F:metal ion binding"/>
    <property type="evidence" value="ECO:0007669"/>
    <property type="project" value="UniProtKB-KW"/>
</dbReference>
<dbReference type="SUPFAM" id="SSF54160">
    <property type="entry name" value="Chromo domain-like"/>
    <property type="match status" value="1"/>
</dbReference>
<dbReference type="Gene3D" id="3.30.420.10">
    <property type="entry name" value="Ribonuclease H-like superfamily/Ribonuclease H"/>
    <property type="match status" value="1"/>
</dbReference>
<protein>
    <recommendedName>
        <fullName evidence="12">Gypsy retrotransposon integrase-like protein 1</fullName>
    </recommendedName>
</protein>
<dbReference type="Pfam" id="PF17921">
    <property type="entry name" value="Integrase_H2C2"/>
    <property type="match status" value="1"/>
</dbReference>
<dbReference type="FunFam" id="1.10.340.70:FF:000001">
    <property type="entry name" value="Retrovirus-related Pol polyprotein from transposon gypsy-like Protein"/>
    <property type="match status" value="1"/>
</dbReference>
<keyword evidence="9" id="KW-0808">Transferase</keyword>
<dbReference type="Pfam" id="PF24626">
    <property type="entry name" value="SH3_Tf2-1"/>
    <property type="match status" value="1"/>
</dbReference>
<evidence type="ECO:0000256" key="4">
    <source>
        <dbReference type="ARBA" id="ARBA00022750"/>
    </source>
</evidence>
<dbReference type="SMART" id="SM00298">
    <property type="entry name" value="CHROMO"/>
    <property type="match status" value="1"/>
</dbReference>
<keyword evidence="11" id="KW-0233">DNA recombination</keyword>
<proteinExistence type="predicted"/>
<dbReference type="Gene3D" id="2.40.50.40">
    <property type="match status" value="1"/>
</dbReference>
<accession>A0AAE0PUR0</accession>
<dbReference type="GO" id="GO:0003887">
    <property type="term" value="F:DNA-directed DNA polymerase activity"/>
    <property type="evidence" value="ECO:0007669"/>
    <property type="project" value="UniProtKB-KW"/>
</dbReference>
<keyword evidence="16" id="KW-1185">Reference proteome</keyword>
<dbReference type="InterPro" id="IPR056924">
    <property type="entry name" value="SH3_Tf2-1"/>
</dbReference>
<evidence type="ECO:0000256" key="12">
    <source>
        <dbReference type="ARBA" id="ARBA00039658"/>
    </source>
</evidence>
<feature type="domain" description="Integrase catalytic" evidence="14">
    <location>
        <begin position="105"/>
        <end position="264"/>
    </location>
</feature>
<keyword evidence="2" id="KW-0645">Protease</keyword>
<feature type="domain" description="Chromo" evidence="13">
    <location>
        <begin position="351"/>
        <end position="398"/>
    </location>
</feature>
<dbReference type="InterPro" id="IPR001584">
    <property type="entry name" value="Integrase_cat-core"/>
</dbReference>
<keyword evidence="4" id="KW-0064">Aspartyl protease</keyword>
<sequence>MFVSPITWSEETLPLASTSTNNPPGCPPGSQYIPRARRTALIHSAHTSLGTGHPGIHKTLSLLKERFWWPNMTADVRRYVQGCEGCAMSKDPRHLPAGKLLPLPVPSRPWSHLGVDFVTDLPTSRDHTCIFVVVDRFSKACRLLPLKGPPTALETAELLFNHVFRYFSIPKDIFWDRGPQFISRVWRAFLTCLGVAASLSSGYHPQTNRQTERKIQEISRYLRTFCHSHQNSWSQYLGWAEYAQNSLHQPSTGLTPFQCVLGYQPPLFPWDIRLRLPCRKLSPRFIGPFPILKQINPVTYKLQLPPGYRIHPTFHVSLLKPHYLSVSPSTEPGDGAAEPPLPLLLDDGTAYKVKEILDARRRGSRLEYLVDWEGYGPEECSWVARDDILDPKLLEAFHTAEGVDRHDVGVRDSQEQAVGRGVMS</sequence>
<keyword evidence="9" id="KW-0239">DNA-directed DNA polymerase</keyword>
<dbReference type="AlphaFoldDB" id="A0AAE0PUR0"/>
<evidence type="ECO:0000259" key="14">
    <source>
        <dbReference type="PROSITE" id="PS50994"/>
    </source>
</evidence>
<dbReference type="InterPro" id="IPR016197">
    <property type="entry name" value="Chromo-like_dom_sf"/>
</dbReference>
<evidence type="ECO:0000256" key="3">
    <source>
        <dbReference type="ARBA" id="ARBA00022723"/>
    </source>
</evidence>
<dbReference type="InterPro" id="IPR036397">
    <property type="entry name" value="RNaseH_sf"/>
</dbReference>
<evidence type="ECO:0000256" key="5">
    <source>
        <dbReference type="ARBA" id="ARBA00022801"/>
    </source>
</evidence>
<comment type="caution">
    <text evidence="15">The sequence shown here is derived from an EMBL/GenBank/DDBJ whole genome shotgun (WGS) entry which is preliminary data.</text>
</comment>
<keyword evidence="6" id="KW-0460">Magnesium</keyword>
<evidence type="ECO:0000256" key="9">
    <source>
        <dbReference type="ARBA" id="ARBA00022932"/>
    </source>
</evidence>
<dbReference type="PROSITE" id="PS50013">
    <property type="entry name" value="CHROMO_2"/>
    <property type="match status" value="1"/>
</dbReference>
<dbReference type="PANTHER" id="PTHR37984:SF15">
    <property type="entry name" value="INTEGRASE CATALYTIC DOMAIN-CONTAINING PROTEIN"/>
    <property type="match status" value="1"/>
</dbReference>
<keyword evidence="7" id="KW-0229">DNA integration</keyword>
<keyword evidence="8" id="KW-0695">RNA-directed DNA polymerase</keyword>
<dbReference type="InterPro" id="IPR012337">
    <property type="entry name" value="RNaseH-like_sf"/>
</dbReference>
<dbReference type="InterPro" id="IPR000953">
    <property type="entry name" value="Chromo/chromo_shadow_dom"/>
</dbReference>
<keyword evidence="3" id="KW-0479">Metal-binding</keyword>
<comment type="subcellular location">
    <subcellularLocation>
        <location evidence="1">Nucleus</location>
    </subcellularLocation>
</comment>
<dbReference type="PROSITE" id="PS50994">
    <property type="entry name" value="INTEGRASE"/>
    <property type="match status" value="1"/>
</dbReference>
<dbReference type="Proteomes" id="UP001274896">
    <property type="component" value="Unassembled WGS sequence"/>
</dbReference>
<evidence type="ECO:0000259" key="13">
    <source>
        <dbReference type="PROSITE" id="PS50013"/>
    </source>
</evidence>
<dbReference type="GO" id="GO:0006310">
    <property type="term" value="P:DNA recombination"/>
    <property type="evidence" value="ECO:0007669"/>
    <property type="project" value="UniProtKB-KW"/>
</dbReference>
<evidence type="ECO:0000256" key="7">
    <source>
        <dbReference type="ARBA" id="ARBA00022908"/>
    </source>
</evidence>
<dbReference type="SUPFAM" id="SSF53098">
    <property type="entry name" value="Ribonuclease H-like"/>
    <property type="match status" value="1"/>
</dbReference>
<gene>
    <name evidence="15" type="ORF">QTP70_032204</name>
</gene>
<dbReference type="PANTHER" id="PTHR37984">
    <property type="entry name" value="PROTEIN CBG26694"/>
    <property type="match status" value="1"/>
</dbReference>
<evidence type="ECO:0000256" key="11">
    <source>
        <dbReference type="ARBA" id="ARBA00023172"/>
    </source>
</evidence>
<dbReference type="Pfam" id="PF00385">
    <property type="entry name" value="Chromo"/>
    <property type="match status" value="1"/>
</dbReference>
<organism evidence="15 16">
    <name type="scientific">Hemibagrus guttatus</name>
    <dbReference type="NCBI Taxonomy" id="175788"/>
    <lineage>
        <taxon>Eukaryota</taxon>
        <taxon>Metazoa</taxon>
        <taxon>Chordata</taxon>
        <taxon>Craniata</taxon>
        <taxon>Vertebrata</taxon>
        <taxon>Euteleostomi</taxon>
        <taxon>Actinopterygii</taxon>
        <taxon>Neopterygii</taxon>
        <taxon>Teleostei</taxon>
        <taxon>Ostariophysi</taxon>
        <taxon>Siluriformes</taxon>
        <taxon>Bagridae</taxon>
        <taxon>Hemibagrus</taxon>
    </lineage>
</organism>
<name>A0AAE0PUR0_9TELE</name>
<reference evidence="15" key="1">
    <citation type="submission" date="2023-06" db="EMBL/GenBank/DDBJ databases">
        <title>Male Hemibagrus guttatus genome.</title>
        <authorList>
            <person name="Bian C."/>
        </authorList>
    </citation>
    <scope>NUCLEOTIDE SEQUENCE</scope>
    <source>
        <strain evidence="15">Male_cb2023</strain>
        <tissue evidence="15">Muscle</tissue>
    </source>
</reference>
<dbReference type="GO" id="GO:0004190">
    <property type="term" value="F:aspartic-type endopeptidase activity"/>
    <property type="evidence" value="ECO:0007669"/>
    <property type="project" value="UniProtKB-KW"/>
</dbReference>
<evidence type="ECO:0000256" key="1">
    <source>
        <dbReference type="ARBA" id="ARBA00004123"/>
    </source>
</evidence>
<keyword evidence="10" id="KW-0238">DNA-binding</keyword>
<dbReference type="GO" id="GO:0005634">
    <property type="term" value="C:nucleus"/>
    <property type="evidence" value="ECO:0007669"/>
    <property type="project" value="UniProtKB-SubCell"/>
</dbReference>
<dbReference type="GO" id="GO:0003964">
    <property type="term" value="F:RNA-directed DNA polymerase activity"/>
    <property type="evidence" value="ECO:0007669"/>
    <property type="project" value="UniProtKB-KW"/>
</dbReference>
<evidence type="ECO:0000256" key="6">
    <source>
        <dbReference type="ARBA" id="ARBA00022842"/>
    </source>
</evidence>
<dbReference type="GO" id="GO:0006508">
    <property type="term" value="P:proteolysis"/>
    <property type="evidence" value="ECO:0007669"/>
    <property type="project" value="UniProtKB-KW"/>
</dbReference>
<keyword evidence="5" id="KW-0378">Hydrolase</keyword>
<evidence type="ECO:0000313" key="16">
    <source>
        <dbReference type="Proteomes" id="UP001274896"/>
    </source>
</evidence>
<dbReference type="Pfam" id="PF00665">
    <property type="entry name" value="rve"/>
    <property type="match status" value="1"/>
</dbReference>
<dbReference type="InterPro" id="IPR023780">
    <property type="entry name" value="Chromo_domain"/>
</dbReference>
<dbReference type="GO" id="GO:0015074">
    <property type="term" value="P:DNA integration"/>
    <property type="evidence" value="ECO:0007669"/>
    <property type="project" value="UniProtKB-KW"/>
</dbReference>
<evidence type="ECO:0000313" key="15">
    <source>
        <dbReference type="EMBL" id="KAK3508554.1"/>
    </source>
</evidence>
<evidence type="ECO:0000256" key="8">
    <source>
        <dbReference type="ARBA" id="ARBA00022918"/>
    </source>
</evidence>
<dbReference type="InterPro" id="IPR041588">
    <property type="entry name" value="Integrase_H2C2"/>
</dbReference>
<dbReference type="GO" id="GO:0003677">
    <property type="term" value="F:DNA binding"/>
    <property type="evidence" value="ECO:0007669"/>
    <property type="project" value="UniProtKB-KW"/>
</dbReference>
<dbReference type="Gene3D" id="1.10.340.70">
    <property type="match status" value="1"/>
</dbReference>
<keyword evidence="9" id="KW-0548">Nucleotidyltransferase</keyword>
<dbReference type="EMBL" id="JAUCMX010000028">
    <property type="protein sequence ID" value="KAK3508554.1"/>
    <property type="molecule type" value="Genomic_DNA"/>
</dbReference>
<evidence type="ECO:0000256" key="2">
    <source>
        <dbReference type="ARBA" id="ARBA00022670"/>
    </source>
</evidence>
<evidence type="ECO:0000256" key="10">
    <source>
        <dbReference type="ARBA" id="ARBA00023125"/>
    </source>
</evidence>